<dbReference type="EMBL" id="BAABJM010000001">
    <property type="protein sequence ID" value="GAA5048260.1"/>
    <property type="molecule type" value="Genomic_DNA"/>
</dbReference>
<keyword evidence="1" id="KW-0472">Membrane</keyword>
<dbReference type="RefSeq" id="WP_345494388.1">
    <property type="nucleotide sequence ID" value="NZ_BAABJM010000001.1"/>
</dbReference>
<keyword evidence="3" id="KW-1185">Reference proteome</keyword>
<keyword evidence="1" id="KW-1133">Transmembrane helix</keyword>
<evidence type="ECO:0000313" key="3">
    <source>
        <dbReference type="Proteomes" id="UP001500603"/>
    </source>
</evidence>
<evidence type="ECO:0000313" key="2">
    <source>
        <dbReference type="EMBL" id="GAA5048260.1"/>
    </source>
</evidence>
<comment type="caution">
    <text evidence="2">The sequence shown here is derived from an EMBL/GenBank/DDBJ whole genome shotgun (WGS) entry which is preliminary data.</text>
</comment>
<keyword evidence="1" id="KW-0812">Transmembrane</keyword>
<accession>A0ABP9K3F3</accession>
<sequence length="89" mass="10610">MNISAHPEALTFLADHYSDGWQPWPLFWIFPMLFWIIVLTTVFLVRRRFHRHESGIGALRSAFARGEITEEQYRSRLAVLREPKRGKQR</sequence>
<proteinExistence type="predicted"/>
<gene>
    <name evidence="2" type="ORF">GCM10023318_15840</name>
</gene>
<organism evidence="2 3">
    <name type="scientific">Nocardia callitridis</name>
    <dbReference type="NCBI Taxonomy" id="648753"/>
    <lineage>
        <taxon>Bacteria</taxon>
        <taxon>Bacillati</taxon>
        <taxon>Actinomycetota</taxon>
        <taxon>Actinomycetes</taxon>
        <taxon>Mycobacteriales</taxon>
        <taxon>Nocardiaceae</taxon>
        <taxon>Nocardia</taxon>
    </lineage>
</organism>
<reference evidence="3" key="1">
    <citation type="journal article" date="2019" name="Int. J. Syst. Evol. Microbiol.">
        <title>The Global Catalogue of Microorganisms (GCM) 10K type strain sequencing project: providing services to taxonomists for standard genome sequencing and annotation.</title>
        <authorList>
            <consortium name="The Broad Institute Genomics Platform"/>
            <consortium name="The Broad Institute Genome Sequencing Center for Infectious Disease"/>
            <person name="Wu L."/>
            <person name="Ma J."/>
        </authorList>
    </citation>
    <scope>NUCLEOTIDE SEQUENCE [LARGE SCALE GENOMIC DNA]</scope>
    <source>
        <strain evidence="3">JCM 18298</strain>
    </source>
</reference>
<name>A0ABP9K3F3_9NOCA</name>
<protein>
    <recommendedName>
        <fullName evidence="4">SHOCT domain-containing protein</fullName>
    </recommendedName>
</protein>
<evidence type="ECO:0008006" key="4">
    <source>
        <dbReference type="Google" id="ProtNLM"/>
    </source>
</evidence>
<evidence type="ECO:0000256" key="1">
    <source>
        <dbReference type="SAM" id="Phobius"/>
    </source>
</evidence>
<dbReference type="Proteomes" id="UP001500603">
    <property type="component" value="Unassembled WGS sequence"/>
</dbReference>
<feature type="transmembrane region" description="Helical" evidence="1">
    <location>
        <begin position="26"/>
        <end position="45"/>
    </location>
</feature>